<keyword evidence="2" id="KW-0863">Zinc-finger</keyword>
<feature type="region of interest" description="Disordered" evidence="4">
    <location>
        <begin position="233"/>
        <end position="299"/>
    </location>
</feature>
<organism evidence="6 7">
    <name type="scientific">Lactuca saligna</name>
    <name type="common">Willowleaf lettuce</name>
    <dbReference type="NCBI Taxonomy" id="75948"/>
    <lineage>
        <taxon>Eukaryota</taxon>
        <taxon>Viridiplantae</taxon>
        <taxon>Streptophyta</taxon>
        <taxon>Embryophyta</taxon>
        <taxon>Tracheophyta</taxon>
        <taxon>Spermatophyta</taxon>
        <taxon>Magnoliopsida</taxon>
        <taxon>eudicotyledons</taxon>
        <taxon>Gunneridae</taxon>
        <taxon>Pentapetalae</taxon>
        <taxon>asterids</taxon>
        <taxon>campanulids</taxon>
        <taxon>Asterales</taxon>
        <taxon>Asteraceae</taxon>
        <taxon>Cichorioideae</taxon>
        <taxon>Cichorieae</taxon>
        <taxon>Lactucinae</taxon>
        <taxon>Lactuca</taxon>
    </lineage>
</organism>
<dbReference type="GO" id="GO:0008270">
    <property type="term" value="F:zinc ion binding"/>
    <property type="evidence" value="ECO:0007669"/>
    <property type="project" value="UniProtKB-KW"/>
</dbReference>
<dbReference type="InterPro" id="IPR006564">
    <property type="entry name" value="Znf_PMZ"/>
</dbReference>
<keyword evidence="7" id="KW-1185">Reference proteome</keyword>
<feature type="domain" description="Zinc finger PMZ-type" evidence="5">
    <location>
        <begin position="114"/>
        <end position="141"/>
    </location>
</feature>
<sequence>MIISLKGTLIVAQGPFFKVGMGCDAMENGVYESFNVVIEEARKKRLITMLEDIRVFMMERFYMQKGEGFGLELGNLSNYHKEACDRFWDPYVSGYKQFEIVQGNERYIVDLENREGGCRGWQLTGIPCVHAICAIYSLNLDSEEVFVEWFTKSTFLRAYEYTIHPLNDSTLWPHMPNVHQILPPIRRRLPGRLCVKRKRDQAENELSGNTIHTISTEGVQRRCTICNETGQKKATYPMRGPSEAGPNKARKKSNAKNCPSQAGPSTPAPTAPTHVNQDLITQEYVNQEPVIQENVPVNQ</sequence>
<evidence type="ECO:0000313" key="7">
    <source>
        <dbReference type="Proteomes" id="UP001177003"/>
    </source>
</evidence>
<dbReference type="Proteomes" id="UP001177003">
    <property type="component" value="Chromosome 3"/>
</dbReference>
<evidence type="ECO:0000259" key="5">
    <source>
        <dbReference type="SMART" id="SM00575"/>
    </source>
</evidence>
<reference evidence="6" key="1">
    <citation type="submission" date="2023-04" db="EMBL/GenBank/DDBJ databases">
        <authorList>
            <person name="Vijverberg K."/>
            <person name="Xiong W."/>
            <person name="Schranz E."/>
        </authorList>
    </citation>
    <scope>NUCLEOTIDE SEQUENCE</scope>
</reference>
<dbReference type="Pfam" id="PF04434">
    <property type="entry name" value="SWIM"/>
    <property type="match status" value="1"/>
</dbReference>
<proteinExistence type="predicted"/>
<keyword evidence="3" id="KW-0862">Zinc</keyword>
<evidence type="ECO:0000256" key="2">
    <source>
        <dbReference type="ARBA" id="ARBA00022771"/>
    </source>
</evidence>
<feature type="compositionally biased region" description="Polar residues" evidence="4">
    <location>
        <begin position="274"/>
        <end position="285"/>
    </location>
</feature>
<evidence type="ECO:0000313" key="6">
    <source>
        <dbReference type="EMBL" id="CAI9277499.1"/>
    </source>
</evidence>
<dbReference type="PANTHER" id="PTHR31973">
    <property type="entry name" value="POLYPROTEIN, PUTATIVE-RELATED"/>
    <property type="match status" value="1"/>
</dbReference>
<dbReference type="AlphaFoldDB" id="A0AA35YP29"/>
<dbReference type="InterPro" id="IPR007527">
    <property type="entry name" value="Znf_SWIM"/>
</dbReference>
<dbReference type="EMBL" id="OX465079">
    <property type="protein sequence ID" value="CAI9277499.1"/>
    <property type="molecule type" value="Genomic_DNA"/>
</dbReference>
<evidence type="ECO:0000256" key="3">
    <source>
        <dbReference type="ARBA" id="ARBA00022833"/>
    </source>
</evidence>
<keyword evidence="1" id="KW-0479">Metal-binding</keyword>
<name>A0AA35YP29_LACSI</name>
<evidence type="ECO:0000256" key="4">
    <source>
        <dbReference type="SAM" id="MobiDB-lite"/>
    </source>
</evidence>
<accession>A0AA35YP29</accession>
<gene>
    <name evidence="6" type="ORF">LSALG_LOCUS17426</name>
</gene>
<dbReference type="PANTHER" id="PTHR31973:SF189">
    <property type="entry name" value="TRANSPOSASE, MUDR, PLANT, MULE TRANSPOSASE DOMAIN PROTEIN-RELATED"/>
    <property type="match status" value="1"/>
</dbReference>
<protein>
    <recommendedName>
        <fullName evidence="5">Zinc finger PMZ-type domain-containing protein</fullName>
    </recommendedName>
</protein>
<evidence type="ECO:0000256" key="1">
    <source>
        <dbReference type="ARBA" id="ARBA00022723"/>
    </source>
</evidence>
<dbReference type="SMART" id="SM00575">
    <property type="entry name" value="ZnF_PMZ"/>
    <property type="match status" value="1"/>
</dbReference>